<evidence type="ECO:0000313" key="14">
    <source>
        <dbReference type="EMBL" id="CAD8283439.1"/>
    </source>
</evidence>
<keyword evidence="5" id="KW-0256">Endoplasmic reticulum</keyword>
<sequence>MSAVWLSRWLLTAAGLRLFSVWIGYFSPKKFKVALFTRKPEVVTDAFGRLFGTWTVVTCMLCVVCANNISNGPIYAATLGSFGVAFTYMTLEMAVYKTIGLRGAMSPLIIAGVSIVWMGLGYSKYVKA</sequence>
<evidence type="ECO:0000256" key="2">
    <source>
        <dbReference type="ARBA" id="ARBA00005377"/>
    </source>
</evidence>
<evidence type="ECO:0000256" key="8">
    <source>
        <dbReference type="ARBA" id="ARBA00023011"/>
    </source>
</evidence>
<protein>
    <recommendedName>
        <fullName evidence="15">Ergosterol biosynthetic protein 28</fullName>
    </recommendedName>
</protein>
<evidence type="ECO:0000256" key="10">
    <source>
        <dbReference type="ARBA" id="ARBA00023136"/>
    </source>
</evidence>
<accession>A0A7R9V412</accession>
<dbReference type="GO" id="GO:0016126">
    <property type="term" value="P:sterol biosynthetic process"/>
    <property type="evidence" value="ECO:0007669"/>
    <property type="project" value="UniProtKB-KW"/>
</dbReference>
<dbReference type="Pfam" id="PF03694">
    <property type="entry name" value="Erg28"/>
    <property type="match status" value="1"/>
</dbReference>
<keyword evidence="4 13" id="KW-0812">Transmembrane</keyword>
<feature type="transmembrane region" description="Helical" evidence="13">
    <location>
        <begin position="6"/>
        <end position="26"/>
    </location>
</feature>
<keyword evidence="9" id="KW-0443">Lipid metabolism</keyword>
<keyword evidence="3" id="KW-0444">Lipid biosynthesis</keyword>
<proteinExistence type="inferred from homology"/>
<feature type="transmembrane region" description="Helical" evidence="13">
    <location>
        <begin position="47"/>
        <end position="69"/>
    </location>
</feature>
<reference evidence="14" key="1">
    <citation type="submission" date="2021-01" db="EMBL/GenBank/DDBJ databases">
        <authorList>
            <person name="Corre E."/>
            <person name="Pelletier E."/>
            <person name="Niang G."/>
            <person name="Scheremetjew M."/>
            <person name="Finn R."/>
            <person name="Kale V."/>
            <person name="Holt S."/>
            <person name="Cochrane G."/>
            <person name="Meng A."/>
            <person name="Brown T."/>
            <person name="Cohen L."/>
        </authorList>
    </citation>
    <scope>NUCLEOTIDE SEQUENCE</scope>
    <source>
        <strain evidence="14">CCMP219</strain>
    </source>
</reference>
<feature type="transmembrane region" description="Helical" evidence="13">
    <location>
        <begin position="75"/>
        <end position="96"/>
    </location>
</feature>
<gene>
    <name evidence="14" type="ORF">CEUR00632_LOCUS3474</name>
</gene>
<dbReference type="InterPro" id="IPR005352">
    <property type="entry name" value="Erg28"/>
</dbReference>
<comment type="subcellular location">
    <subcellularLocation>
        <location evidence="1">Endoplasmic reticulum membrane</location>
        <topology evidence="1">Multi-pass membrane protein</topology>
    </subcellularLocation>
</comment>
<comment type="similarity">
    <text evidence="2">Belongs to the ERG28 family.</text>
</comment>
<keyword evidence="8" id="KW-0756">Sterol biosynthesis</keyword>
<dbReference type="GO" id="GO:0030674">
    <property type="term" value="F:protein-macromolecule adaptor activity"/>
    <property type="evidence" value="ECO:0007669"/>
    <property type="project" value="TreeGrafter"/>
</dbReference>
<evidence type="ECO:0000256" key="9">
    <source>
        <dbReference type="ARBA" id="ARBA00023098"/>
    </source>
</evidence>
<keyword evidence="10 13" id="KW-0472">Membrane</keyword>
<evidence type="ECO:0000256" key="4">
    <source>
        <dbReference type="ARBA" id="ARBA00022692"/>
    </source>
</evidence>
<evidence type="ECO:0000256" key="3">
    <source>
        <dbReference type="ARBA" id="ARBA00022516"/>
    </source>
</evidence>
<name>A0A7R9V412_9CHLO</name>
<evidence type="ECO:0000256" key="11">
    <source>
        <dbReference type="ARBA" id="ARBA00023166"/>
    </source>
</evidence>
<dbReference type="EMBL" id="HBEC01007654">
    <property type="protein sequence ID" value="CAD8283439.1"/>
    <property type="molecule type" value="Transcribed_RNA"/>
</dbReference>
<keyword evidence="6" id="KW-0752">Steroid biosynthesis</keyword>
<keyword evidence="7 13" id="KW-1133">Transmembrane helix</keyword>
<feature type="transmembrane region" description="Helical" evidence="13">
    <location>
        <begin position="108"/>
        <end position="125"/>
    </location>
</feature>
<dbReference type="GO" id="GO:0005789">
    <property type="term" value="C:endoplasmic reticulum membrane"/>
    <property type="evidence" value="ECO:0007669"/>
    <property type="project" value="UniProtKB-SubCell"/>
</dbReference>
<evidence type="ECO:0000256" key="5">
    <source>
        <dbReference type="ARBA" id="ARBA00022824"/>
    </source>
</evidence>
<evidence type="ECO:0000256" key="7">
    <source>
        <dbReference type="ARBA" id="ARBA00022989"/>
    </source>
</evidence>
<dbReference type="PANTHER" id="PTHR15451">
    <property type="entry name" value="ERGOSTEROL BIOSYNTHETIC PROTEIN 28-RELATED"/>
    <property type="match status" value="1"/>
</dbReference>
<organism evidence="14">
    <name type="scientific">Chlamydomonas euryale</name>
    <dbReference type="NCBI Taxonomy" id="1486919"/>
    <lineage>
        <taxon>Eukaryota</taxon>
        <taxon>Viridiplantae</taxon>
        <taxon>Chlorophyta</taxon>
        <taxon>core chlorophytes</taxon>
        <taxon>Chlorophyceae</taxon>
        <taxon>CS clade</taxon>
        <taxon>Chlamydomonadales</taxon>
        <taxon>Chlamydomonadaceae</taxon>
        <taxon>Chlamydomonas</taxon>
    </lineage>
</organism>
<dbReference type="PANTHER" id="PTHR15451:SF19">
    <property type="entry name" value="ERGOSTEROL BIOSYNTHETIC PROTEIN 28 HOMOLOG"/>
    <property type="match status" value="1"/>
</dbReference>
<dbReference type="AlphaFoldDB" id="A0A7R9V412"/>
<evidence type="ECO:0000256" key="1">
    <source>
        <dbReference type="ARBA" id="ARBA00004477"/>
    </source>
</evidence>
<keyword evidence="11" id="KW-1207">Sterol metabolism</keyword>
<evidence type="ECO:0000256" key="6">
    <source>
        <dbReference type="ARBA" id="ARBA00022955"/>
    </source>
</evidence>
<evidence type="ECO:0008006" key="15">
    <source>
        <dbReference type="Google" id="ProtNLM"/>
    </source>
</evidence>
<keyword evidence="12" id="KW-0753">Steroid metabolism</keyword>
<evidence type="ECO:0000256" key="13">
    <source>
        <dbReference type="SAM" id="Phobius"/>
    </source>
</evidence>
<evidence type="ECO:0000256" key="12">
    <source>
        <dbReference type="ARBA" id="ARBA00023221"/>
    </source>
</evidence>